<reference evidence="2 3" key="2">
    <citation type="submission" date="2018-11" db="EMBL/GenBank/DDBJ databases">
        <authorList>
            <consortium name="Pathogen Informatics"/>
        </authorList>
    </citation>
    <scope>NUCLEOTIDE SEQUENCE [LARGE SCALE GENOMIC DNA]</scope>
    <source>
        <strain evidence="2 3">NST_G2</strain>
    </source>
</reference>
<gene>
    <name evidence="2" type="ORF">SSLN_LOCUS10071</name>
</gene>
<protein>
    <submittedName>
        <fullName evidence="2 4">Uncharacterized protein</fullName>
    </submittedName>
</protein>
<feature type="region of interest" description="Disordered" evidence="1">
    <location>
        <begin position="101"/>
        <end position="167"/>
    </location>
</feature>
<dbReference type="EMBL" id="UYSU01035629">
    <property type="protein sequence ID" value="VDL96456.1"/>
    <property type="molecule type" value="Genomic_DNA"/>
</dbReference>
<dbReference type="Proteomes" id="UP000275846">
    <property type="component" value="Unassembled WGS sequence"/>
</dbReference>
<accession>A0A183T0S3</accession>
<keyword evidence="3" id="KW-1185">Reference proteome</keyword>
<proteinExistence type="predicted"/>
<dbReference type="AlphaFoldDB" id="A0A183T0S3"/>
<evidence type="ECO:0000256" key="1">
    <source>
        <dbReference type="SAM" id="MobiDB-lite"/>
    </source>
</evidence>
<feature type="compositionally biased region" description="Low complexity" evidence="1">
    <location>
        <begin position="116"/>
        <end position="142"/>
    </location>
</feature>
<evidence type="ECO:0000313" key="3">
    <source>
        <dbReference type="Proteomes" id="UP000275846"/>
    </source>
</evidence>
<dbReference type="WBParaSite" id="SSLN_0001044701-mRNA-1">
    <property type="protein sequence ID" value="SSLN_0001044701-mRNA-1"/>
    <property type="gene ID" value="SSLN_0001044701"/>
</dbReference>
<organism evidence="4">
    <name type="scientific">Schistocephalus solidus</name>
    <name type="common">Tapeworm</name>
    <dbReference type="NCBI Taxonomy" id="70667"/>
    <lineage>
        <taxon>Eukaryota</taxon>
        <taxon>Metazoa</taxon>
        <taxon>Spiralia</taxon>
        <taxon>Lophotrochozoa</taxon>
        <taxon>Platyhelminthes</taxon>
        <taxon>Cestoda</taxon>
        <taxon>Eucestoda</taxon>
        <taxon>Diphyllobothriidea</taxon>
        <taxon>Diphyllobothriidae</taxon>
        <taxon>Schistocephalus</taxon>
    </lineage>
</organism>
<reference evidence="4" key="1">
    <citation type="submission" date="2016-06" db="UniProtKB">
        <authorList>
            <consortium name="WormBaseParasite"/>
        </authorList>
    </citation>
    <scope>IDENTIFICATION</scope>
</reference>
<name>A0A183T0S3_SCHSO</name>
<evidence type="ECO:0000313" key="4">
    <source>
        <dbReference type="WBParaSite" id="SSLN_0001044701-mRNA-1"/>
    </source>
</evidence>
<evidence type="ECO:0000313" key="2">
    <source>
        <dbReference type="EMBL" id="VDL96456.1"/>
    </source>
</evidence>
<sequence length="167" mass="18374">MVSHRNARPGEEQRILAQQYTKPIGSPLLRPKERCASCKRPGSTPPMSMPSQNALAANTPLEPESVLSEIFGRNATPIRQHQPLHQQTSLLPILLRIPRRKSSPPLVPKLPMSRCPRSPTPSSLLQLLRRSGRRPPLASIASLPPPRYDRRLNTKSDVCGGVGSTCS</sequence>